<name>A0A480ASE7_9BURK</name>
<dbReference type="PANTHER" id="PTHR48207">
    <property type="entry name" value="SUCCINATE--HYDROXYMETHYLGLUTARATE COA-TRANSFERASE"/>
    <property type="match status" value="1"/>
</dbReference>
<dbReference type="InterPro" id="IPR023606">
    <property type="entry name" value="CoA-Trfase_III_dom_1_sf"/>
</dbReference>
<dbReference type="Gene3D" id="3.30.1540.10">
    <property type="entry name" value="formyl-coa transferase, domain 3"/>
    <property type="match status" value="1"/>
</dbReference>
<dbReference type="OrthoDB" id="5294844at2"/>
<keyword evidence="1 2" id="KW-0808">Transferase</keyword>
<dbReference type="Gene3D" id="3.40.50.10540">
    <property type="entry name" value="Crotonobetainyl-coa:carnitine coa-transferase, domain 1"/>
    <property type="match status" value="1"/>
</dbReference>
<reference evidence="3" key="1">
    <citation type="submission" date="2019-03" db="EMBL/GenBank/DDBJ databases">
        <title>Aquabacterium pictum sp.nov., the first bacteriochlorophyll a-containing freshwater bacterium in the genus Aquabacterium of the class Betaproteobacteria.</title>
        <authorList>
            <person name="Hirose S."/>
            <person name="Tank M."/>
            <person name="Hara E."/>
            <person name="Tamaki H."/>
            <person name="Takaichi S."/>
            <person name="Haruta S."/>
            <person name="Hanada S."/>
        </authorList>
    </citation>
    <scope>NUCLEOTIDE SEQUENCE [LARGE SCALE GENOMIC DNA]</scope>
    <source>
        <strain evidence="3">W35</strain>
    </source>
</reference>
<proteinExistence type="predicted"/>
<dbReference type="Proteomes" id="UP000301751">
    <property type="component" value="Unassembled WGS sequence"/>
</dbReference>
<dbReference type="InterPro" id="IPR003673">
    <property type="entry name" value="CoA-Trfase_fam_III"/>
</dbReference>
<keyword evidence="3" id="KW-1185">Reference proteome</keyword>
<dbReference type="AlphaFoldDB" id="A0A480ASE7"/>
<dbReference type="GO" id="GO:0008410">
    <property type="term" value="F:CoA-transferase activity"/>
    <property type="evidence" value="ECO:0007669"/>
    <property type="project" value="TreeGrafter"/>
</dbReference>
<dbReference type="InterPro" id="IPR044855">
    <property type="entry name" value="CoA-Trfase_III_dom3_sf"/>
</dbReference>
<dbReference type="SUPFAM" id="SSF89796">
    <property type="entry name" value="CoA-transferase family III (CaiB/BaiF)"/>
    <property type="match status" value="1"/>
</dbReference>
<gene>
    <name evidence="2" type="ORF">AQPW35_28510</name>
</gene>
<evidence type="ECO:0000313" key="2">
    <source>
        <dbReference type="EMBL" id="GCL63770.1"/>
    </source>
</evidence>
<evidence type="ECO:0000313" key="3">
    <source>
        <dbReference type="Proteomes" id="UP000301751"/>
    </source>
</evidence>
<dbReference type="InterPro" id="IPR050483">
    <property type="entry name" value="CoA-transferase_III_domain"/>
</dbReference>
<dbReference type="Pfam" id="PF02515">
    <property type="entry name" value="CoA_transf_3"/>
    <property type="match status" value="1"/>
</dbReference>
<evidence type="ECO:0000256" key="1">
    <source>
        <dbReference type="ARBA" id="ARBA00022679"/>
    </source>
</evidence>
<dbReference type="PANTHER" id="PTHR48207:SF4">
    <property type="entry name" value="BLL6097 PROTEIN"/>
    <property type="match status" value="1"/>
</dbReference>
<dbReference type="RefSeq" id="WP_137733516.1">
    <property type="nucleotide sequence ID" value="NZ_BJCL01000007.1"/>
</dbReference>
<dbReference type="EMBL" id="BJCL01000007">
    <property type="protein sequence ID" value="GCL63770.1"/>
    <property type="molecule type" value="Genomic_DNA"/>
</dbReference>
<sequence>MTLDTAAPTPAPRRSGPLAGVRVLDLTAVVLGPLATQILGDWGADVIKVEPPEGDLMRANGVSTVRGMSSIFLAINRNKRSLAVDLKQPAGIEVIQRLLPTVDVLVHNMRTAAIERLGLGHAACAAINPKLLYCVATGFGEDGPSAGQPAFDDVIQAACGLAGLIGHEGGPQSGQPNYVPSLIADKTTGMALCNAVLAALYERTQSGQGQYVEVPMFETMVAFTLAEHLGGLTFDPPTAPAGYARLLAGGRQPAPTLDGHVAMLPYTGDHWQRFFTATGRPDLHTKYGSDDRHARNARVKELYADMASITRTLTTETLLALCRQLDIPATRIHDIQDLPQHPHLQAVGLFQPQQHPVVGPITAVRPTTLFGRTPADLALHAPTLGEHSTQVLQEAGFATDEIDRLQANHTITTTETPR</sequence>
<organism evidence="2 3">
    <name type="scientific">Pseudaquabacterium pictum</name>
    <dbReference type="NCBI Taxonomy" id="2315236"/>
    <lineage>
        <taxon>Bacteria</taxon>
        <taxon>Pseudomonadati</taxon>
        <taxon>Pseudomonadota</taxon>
        <taxon>Betaproteobacteria</taxon>
        <taxon>Burkholderiales</taxon>
        <taxon>Sphaerotilaceae</taxon>
        <taxon>Pseudaquabacterium</taxon>
    </lineage>
</organism>
<accession>A0A480ASE7</accession>
<protein>
    <submittedName>
        <fullName evidence="2">CoA transferase</fullName>
    </submittedName>
</protein>
<comment type="caution">
    <text evidence="2">The sequence shown here is derived from an EMBL/GenBank/DDBJ whole genome shotgun (WGS) entry which is preliminary data.</text>
</comment>